<dbReference type="AlphaFoldDB" id="A0A0F9GBQ5"/>
<evidence type="ECO:0000313" key="1">
    <source>
        <dbReference type="EMBL" id="KKL60632.1"/>
    </source>
</evidence>
<dbReference type="EMBL" id="LAZR01029082">
    <property type="protein sequence ID" value="KKL60632.1"/>
    <property type="molecule type" value="Genomic_DNA"/>
</dbReference>
<feature type="non-terminal residue" evidence="1">
    <location>
        <position position="1"/>
    </location>
</feature>
<sequence>YEILWELWAAGNRGYIVIADYASEPDMCEGWSREITKHAILGPKYWESGSFLLPLIRCNPPSETDVGPPEELKIGTFGFASPVKRHHEIAQLALRLGIKALIISTMPNPWPGFNEGPHQGVPSRALDEIRIVAGANPDSIELVDNGYLTIPEVQKKLQECTHLVSAMDNLTANWGPSGSLRTMATVGRPLIALNSQRAAEVDATLVSSLDEITLDFLKKSNVAPSIDKIGDGLWAYKNLIKWIDTAILYNKQIISQSGGLLHV</sequence>
<proteinExistence type="predicted"/>
<reference evidence="1" key="1">
    <citation type="journal article" date="2015" name="Nature">
        <title>Complex archaea that bridge the gap between prokaryotes and eukaryotes.</title>
        <authorList>
            <person name="Spang A."/>
            <person name="Saw J.H."/>
            <person name="Jorgensen S.L."/>
            <person name="Zaremba-Niedzwiedzka K."/>
            <person name="Martijn J."/>
            <person name="Lind A.E."/>
            <person name="van Eijk R."/>
            <person name="Schleper C."/>
            <person name="Guy L."/>
            <person name="Ettema T.J."/>
        </authorList>
    </citation>
    <scope>NUCLEOTIDE SEQUENCE</scope>
</reference>
<gene>
    <name evidence="1" type="ORF">LCGC14_2203390</name>
</gene>
<accession>A0A0F9GBQ5</accession>
<comment type="caution">
    <text evidence="1">The sequence shown here is derived from an EMBL/GenBank/DDBJ whole genome shotgun (WGS) entry which is preliminary data.</text>
</comment>
<protein>
    <submittedName>
        <fullName evidence="1">Uncharacterized protein</fullName>
    </submittedName>
</protein>
<name>A0A0F9GBQ5_9ZZZZ</name>
<organism evidence="1">
    <name type="scientific">marine sediment metagenome</name>
    <dbReference type="NCBI Taxonomy" id="412755"/>
    <lineage>
        <taxon>unclassified sequences</taxon>
        <taxon>metagenomes</taxon>
        <taxon>ecological metagenomes</taxon>
    </lineage>
</organism>